<accession>A0A0M4HBF2</accession>
<dbReference type="InterPro" id="IPR026039">
    <property type="entry name" value="YfgM"/>
</dbReference>
<dbReference type="InterPro" id="IPR018704">
    <property type="entry name" value="SecYEG/CpoB_TPR"/>
</dbReference>
<dbReference type="PANTHER" id="PTHR38035">
    <property type="entry name" value="UPF0070 PROTEIN YFGM"/>
    <property type="match status" value="1"/>
</dbReference>
<evidence type="ECO:0000259" key="10">
    <source>
        <dbReference type="Pfam" id="PF09976"/>
    </source>
</evidence>
<evidence type="ECO:0000256" key="3">
    <source>
        <dbReference type="ARBA" id="ARBA00022692"/>
    </source>
</evidence>
<evidence type="ECO:0000256" key="6">
    <source>
        <dbReference type="ARBA" id="ARBA00023186"/>
    </source>
</evidence>
<keyword evidence="5 9" id="KW-0472">Membrane</keyword>
<evidence type="ECO:0000313" key="12">
    <source>
        <dbReference type="Proteomes" id="UP000066321"/>
    </source>
</evidence>
<evidence type="ECO:0000256" key="1">
    <source>
        <dbReference type="ARBA" id="ARBA00004401"/>
    </source>
</evidence>
<dbReference type="PANTHER" id="PTHR38035:SF1">
    <property type="entry name" value="ANCILLARY SECYEG TRANSLOCON SUBUNIT"/>
    <property type="match status" value="1"/>
</dbReference>
<dbReference type="PATRIC" id="fig|1265350.3.peg.590"/>
<dbReference type="STRING" id="1265350.IX46_03140"/>
<sequence>MKKSKNFKKKIFLIIFFFILVFFMFFSIIKSKKQKKSLNQPTYEEIIEEINANTNENFFNAEKFIIDNKNVYGTLISLSLAKKYILKNHLEKAFIQLKNSLKYTTEENLKNILRLRMSKIKMQQNKNKDAIQIIEEIKDDSWSSIVENIKGDIFMNDGNKKLAIKCWEKSKFLEESQTLKKIINMKINEVQIK</sequence>
<evidence type="ECO:0000256" key="7">
    <source>
        <dbReference type="ARBA" id="ARBA00024197"/>
    </source>
</evidence>
<keyword evidence="6" id="KW-0143">Chaperone</keyword>
<comment type="similarity">
    <text evidence="7">Belongs to the YfgM family.</text>
</comment>
<evidence type="ECO:0000256" key="9">
    <source>
        <dbReference type="SAM" id="Phobius"/>
    </source>
</evidence>
<keyword evidence="3 9" id="KW-0812">Transmembrane</keyword>
<protein>
    <recommendedName>
        <fullName evidence="8">Ancillary SecYEG translocon subunit</fullName>
    </recommendedName>
</protein>
<feature type="domain" description="Ancillary SecYEG translocon subunit/Cell division coordinator CpoB TPR" evidence="10">
    <location>
        <begin position="13"/>
        <end position="190"/>
    </location>
</feature>
<proteinExistence type="inferred from homology"/>
<organism evidence="11 12">
    <name type="scientific">Buchnera aphidicola</name>
    <name type="common">Aphis glycines</name>
    <dbReference type="NCBI Taxonomy" id="1265350"/>
    <lineage>
        <taxon>Bacteria</taxon>
        <taxon>Pseudomonadati</taxon>
        <taxon>Pseudomonadota</taxon>
        <taxon>Gammaproteobacteria</taxon>
        <taxon>Enterobacterales</taxon>
        <taxon>Erwiniaceae</taxon>
        <taxon>Buchnera</taxon>
    </lineage>
</organism>
<evidence type="ECO:0000313" key="11">
    <source>
        <dbReference type="EMBL" id="ALD15524.1"/>
    </source>
</evidence>
<dbReference type="KEGG" id="baph:IX46_03140"/>
<gene>
    <name evidence="11" type="ORF">IX46_03140</name>
</gene>
<dbReference type="GO" id="GO:0044877">
    <property type="term" value="F:protein-containing complex binding"/>
    <property type="evidence" value="ECO:0007669"/>
    <property type="project" value="InterPro"/>
</dbReference>
<dbReference type="EMBL" id="CP009253">
    <property type="protein sequence ID" value="ALD15524.1"/>
    <property type="molecule type" value="Genomic_DNA"/>
</dbReference>
<evidence type="ECO:0000256" key="2">
    <source>
        <dbReference type="ARBA" id="ARBA00022475"/>
    </source>
</evidence>
<dbReference type="SUPFAM" id="SSF48452">
    <property type="entry name" value="TPR-like"/>
    <property type="match status" value="1"/>
</dbReference>
<evidence type="ECO:0000256" key="5">
    <source>
        <dbReference type="ARBA" id="ARBA00023136"/>
    </source>
</evidence>
<keyword evidence="2" id="KW-1003">Cell membrane</keyword>
<dbReference type="AlphaFoldDB" id="A0A0M4HBF2"/>
<comment type="subcellular location">
    <subcellularLocation>
        <location evidence="1">Cell membrane</location>
        <topology evidence="1">Single-pass type II membrane protein</topology>
    </subcellularLocation>
</comment>
<reference evidence="11 12" key="1">
    <citation type="journal article" date="2015" name="J Genomics">
        <title>Whole Genome Sequence of the Soybean Aphid Endosymbiont Buchnera aphidicola and Genetic Differentiation among Biotype-Specific Strains.</title>
        <authorList>
            <person name="Cassone B.J."/>
            <person name="Wenger J.A."/>
            <person name="Michel A.P."/>
        </authorList>
    </citation>
    <scope>NUCLEOTIDE SEQUENCE [LARGE SCALE GENOMIC DNA]</scope>
    <source>
        <strain evidence="11 12">BAg</strain>
    </source>
</reference>
<evidence type="ECO:0000256" key="4">
    <source>
        <dbReference type="ARBA" id="ARBA00022989"/>
    </source>
</evidence>
<keyword evidence="4 9" id="KW-1133">Transmembrane helix</keyword>
<dbReference type="Proteomes" id="UP000066321">
    <property type="component" value="Chromosome"/>
</dbReference>
<dbReference type="GO" id="GO:0005886">
    <property type="term" value="C:plasma membrane"/>
    <property type="evidence" value="ECO:0007669"/>
    <property type="project" value="UniProtKB-SubCell"/>
</dbReference>
<feature type="transmembrane region" description="Helical" evidence="9">
    <location>
        <begin position="12"/>
        <end position="29"/>
    </location>
</feature>
<dbReference type="InterPro" id="IPR011990">
    <property type="entry name" value="TPR-like_helical_dom_sf"/>
</dbReference>
<name>A0A0M4HBF2_9GAMM</name>
<dbReference type="Pfam" id="PF09976">
    <property type="entry name" value="TPR_21"/>
    <property type="match status" value="1"/>
</dbReference>
<evidence type="ECO:0000256" key="8">
    <source>
        <dbReference type="ARBA" id="ARBA00024235"/>
    </source>
</evidence>